<feature type="transmembrane region" description="Helical" evidence="1">
    <location>
        <begin position="198"/>
        <end position="216"/>
    </location>
</feature>
<keyword evidence="1" id="KW-0472">Membrane</keyword>
<accession>A0A5K7X926</accession>
<evidence type="ECO:0000313" key="2">
    <source>
        <dbReference type="EMBL" id="BBO30796.1"/>
    </source>
</evidence>
<dbReference type="PANTHER" id="PTHR40115:SF1">
    <property type="entry name" value="INNER MEMBRANE PROTEIN WITH PEPSY TM HELIX"/>
    <property type="match status" value="1"/>
</dbReference>
<organism evidence="2 3">
    <name type="scientific">Lacipirellula parvula</name>
    <dbReference type="NCBI Taxonomy" id="2650471"/>
    <lineage>
        <taxon>Bacteria</taxon>
        <taxon>Pseudomonadati</taxon>
        <taxon>Planctomycetota</taxon>
        <taxon>Planctomycetia</taxon>
        <taxon>Pirellulales</taxon>
        <taxon>Lacipirellulaceae</taxon>
        <taxon>Lacipirellula</taxon>
    </lineage>
</organism>
<dbReference type="RefSeq" id="WP_232536278.1">
    <property type="nucleotide sequence ID" value="NZ_AP021861.1"/>
</dbReference>
<dbReference type="Proteomes" id="UP000326837">
    <property type="component" value="Chromosome"/>
</dbReference>
<dbReference type="PANTHER" id="PTHR40115">
    <property type="entry name" value="INNER MEMBRANE PROTEIN WITH PEPSY TM HELIX"/>
    <property type="match status" value="1"/>
</dbReference>
<dbReference type="EMBL" id="AP021861">
    <property type="protein sequence ID" value="BBO30796.1"/>
    <property type="molecule type" value="Genomic_DNA"/>
</dbReference>
<reference evidence="3" key="1">
    <citation type="submission" date="2019-10" db="EMBL/GenBank/DDBJ databases">
        <title>Lacipirellula parvula gen. nov., sp. nov., representing a lineage of planctomycetes widespread in freshwater anoxic habitats, and description of the family Lacipirellulaceae.</title>
        <authorList>
            <person name="Dedysh S.N."/>
            <person name="Kulichevskaya I.S."/>
            <person name="Beletsky A.V."/>
            <person name="Rakitin A.L."/>
            <person name="Mardanov A.V."/>
            <person name="Ivanova A.A."/>
            <person name="Saltykova V.X."/>
            <person name="Rijpstra W.I.C."/>
            <person name="Sinninghe Damste J.S."/>
            <person name="Ravin N.V."/>
        </authorList>
    </citation>
    <scope>NUCLEOTIDE SEQUENCE [LARGE SCALE GENOMIC DNA]</scope>
    <source>
        <strain evidence="3">PX69</strain>
    </source>
</reference>
<dbReference type="InterPro" id="IPR032307">
    <property type="entry name" value="PepSY_TM-like_2"/>
</dbReference>
<gene>
    <name evidence="2" type="ORF">PLANPX_0408</name>
</gene>
<name>A0A5K7X926_9BACT</name>
<dbReference type="KEGG" id="lpav:PLANPX_0408"/>
<proteinExistence type="predicted"/>
<evidence type="ECO:0000313" key="3">
    <source>
        <dbReference type="Proteomes" id="UP000326837"/>
    </source>
</evidence>
<keyword evidence="1" id="KW-0812">Transmembrane</keyword>
<sequence>MTLRRVDSGAIVNQRNRSKQFAGAMRWLHVYLSMFAFASLIFFGVTGVTLNHPDWFGADMERVSERQGTLDRKWLGEGSKESAAEESNVDKLAIVEFLRAEQGVRGALGEFQVDEYECVVMFKAPGYIADVIIDRETAEFTVTEASYGLVAVMNDLHKGRDAGPAWSLIIDVVSVLTVVLSITGFVLIFYLRKMRVGGLGTAIAGGVIVLAVAAYVSF</sequence>
<feature type="transmembrane region" description="Helical" evidence="1">
    <location>
        <begin position="27"/>
        <end position="50"/>
    </location>
</feature>
<protein>
    <submittedName>
        <fullName evidence="2">Putative membrane protein</fullName>
    </submittedName>
</protein>
<dbReference type="AlphaFoldDB" id="A0A5K7X926"/>
<keyword evidence="1" id="KW-1133">Transmembrane helix</keyword>
<keyword evidence="3" id="KW-1185">Reference proteome</keyword>
<evidence type="ECO:0000256" key="1">
    <source>
        <dbReference type="SAM" id="Phobius"/>
    </source>
</evidence>
<dbReference type="Pfam" id="PF16357">
    <property type="entry name" value="PepSY_TM_like_2"/>
    <property type="match status" value="1"/>
</dbReference>
<feature type="transmembrane region" description="Helical" evidence="1">
    <location>
        <begin position="165"/>
        <end position="191"/>
    </location>
</feature>